<keyword evidence="7" id="KW-0851">Voltage-gated channel</keyword>
<feature type="domain" description="Ion transport" evidence="19">
    <location>
        <begin position="625"/>
        <end position="833"/>
    </location>
</feature>
<feature type="transmembrane region" description="Helical" evidence="18">
    <location>
        <begin position="814"/>
        <end position="834"/>
    </location>
</feature>
<evidence type="ECO:0000256" key="10">
    <source>
        <dbReference type="ARBA" id="ARBA00023065"/>
    </source>
</evidence>
<feature type="transmembrane region" description="Helical" evidence="18">
    <location>
        <begin position="660"/>
        <end position="677"/>
    </location>
</feature>
<keyword evidence="3" id="KW-0894">Sodium channel</keyword>
<evidence type="ECO:0000256" key="7">
    <source>
        <dbReference type="ARBA" id="ARBA00022882"/>
    </source>
</evidence>
<evidence type="ECO:0000256" key="9">
    <source>
        <dbReference type="ARBA" id="ARBA00023053"/>
    </source>
</evidence>
<accession>A0A816UEL2</accession>
<sequence length="1422" mass="162458">MDFKSVVFREFTPESLRRIEHYRKEEAERIAAEQLEQQKPHEDDNDERRRMIKPSNEEPAVRKPAPNKELAVGETLPLYLQHRFPPELIGKPIEEIDPYYRTDDAFMVINKNHAIFRFSTTSACYLFSPFNCFRRIAIRVLTHPLFSTMVMITILTNCVFMTLKNAPELNEYIFTILYTTEALTKCIARGFILEKYTFLRDAWNWLDFIVIVLAYITFFINLGKVAVLRTFRVLRALKTVAVVPGLKTIVNALIYSFISLRDVGVLSSFILSIFALIGLQLYMGALRQKCVPTFESFLNNSNVSSARINMTYESYLKEIDNETYWHKENDLYVLCGNASGSIQCPSGFVCWKDRGMSPDFGYTSFDNYGWSMLACFRLMTQDYWENLYLLVLSAAGRFHFFYFVAVIFFGSFYLVNLILAIVSMSYQEQQKQVEADNEERARRKLEDELAIQKEDAENAAEAHAHAHSHYDKSALTFQGINPNIEFEQKAEKNISYNVQTAEGSPFRLDKSTGVPPNPTTVSILDETKQHSVNEDIKTQHNQNEYDLTITAHQSKSPMDYALVNEELTAEEIERISIRSEEVDSIHKDEGAIIKFLRIYCCECSCPSPIFRKFQAFVAFFVLDAFVDLFITICIILNTLFMALDHHGQSETMARVLTGGNYFFTTIFTAECVFKIIAMSPSKFFKNGWNAFDFVIVSVSLIELGLANVKGLSVLRSFRLLRVFKLAKSWQTLNRLMSIIGKSIGALGNLTVVLIIIIFIFAVVGMQLFGQKYEEKFGKDMPRWNFFDFFHAFMIVFRVLCGEWIESMWVCLECAGWPCIPFFLLTFIIGNLVALEDIHTRKQPTFTEVLDVFDKIFTIVFTMELVLKWFAYGITNYFTSGWNWLDFVIVVVSVLGAALDLFGVADIPAFKSMRTLRALRPLKALSRFEGIRVVVNALFGAIPAIFNVLLVCLVFWLIFSIMGVQLFGGRFYKCVYVDTHDRVTLSENVTNRNDCLRKNFTWENSRVNYDNVLSGYLALFQVLGADGSLEMFMTEDQKKYYNAMKKMGTKKPTKALPRPRFALGRFLFDVTTSQKFDVLIMICIFLNMLCMCLEHYNQSEHFDRVLGYINHFFVAVFTIECVMKLVALNFKYFTIPWNVFDFVIVIASILGQTLGELMAKFFVNPTLLRVVRVARVGRILRLVKGAKGIRTLLFALAVSMPALFNIGLLLFLVMFIYSIFGMSFFGYVRKSAGLTDLFNFETFPNSMIVLFQMCTTAGWSGVYQGLTNDQPPDCDPTLSTPSNKGDCGDAAIATPFLVTYVIITSLVVGLTDDDYDMYYEKWQSLDASGSQFIQYEQLSDFVDGLESPLRIPKPNHFALAGLDLPICENDRMHCVDILDGLTKYFLGAFDAEVPNGDAEAPIDIKKRSSKRLSSHNNDSATST</sequence>
<evidence type="ECO:0000259" key="19">
    <source>
        <dbReference type="Pfam" id="PF00520"/>
    </source>
</evidence>
<feature type="transmembrane region" description="Helical" evidence="18">
    <location>
        <begin position="743"/>
        <end position="768"/>
    </location>
</feature>
<feature type="transmembrane region" description="Helical" evidence="18">
    <location>
        <begin position="264"/>
        <end position="283"/>
    </location>
</feature>
<evidence type="ECO:0000256" key="13">
    <source>
        <dbReference type="ARBA" id="ARBA00023180"/>
    </source>
</evidence>
<evidence type="ECO:0000256" key="3">
    <source>
        <dbReference type="ARBA" id="ARBA00022461"/>
    </source>
</evidence>
<feature type="compositionally biased region" description="Basic and acidic residues" evidence="17">
    <location>
        <begin position="29"/>
        <end position="61"/>
    </location>
</feature>
<dbReference type="FunFam" id="1.10.287.70:FF:000001">
    <property type="entry name" value="Sodium channel protein"/>
    <property type="match status" value="1"/>
</dbReference>
<evidence type="ECO:0000256" key="8">
    <source>
        <dbReference type="ARBA" id="ARBA00022989"/>
    </source>
</evidence>
<feature type="transmembrane region" description="Helical" evidence="18">
    <location>
        <begin position="930"/>
        <end position="958"/>
    </location>
</feature>
<keyword evidence="8 18" id="KW-1133">Transmembrane helix</keyword>
<evidence type="ECO:0000256" key="17">
    <source>
        <dbReference type="SAM" id="MobiDB-lite"/>
    </source>
</evidence>
<dbReference type="Pfam" id="PF00520">
    <property type="entry name" value="Ion_trans"/>
    <property type="match status" value="3"/>
</dbReference>
<keyword evidence="10" id="KW-0406">Ion transport</keyword>
<feature type="transmembrane region" description="Helical" evidence="18">
    <location>
        <begin position="205"/>
        <end position="227"/>
    </location>
</feature>
<dbReference type="GO" id="GO:0086010">
    <property type="term" value="P:membrane depolarization during action potential"/>
    <property type="evidence" value="ECO:0007669"/>
    <property type="project" value="TreeGrafter"/>
</dbReference>
<keyword evidence="11 18" id="KW-0472">Membrane</keyword>
<keyword evidence="5 18" id="KW-0812">Transmembrane</keyword>
<dbReference type="FunFam" id="1.20.120.350:FF:000004">
    <property type="entry name" value="Sodium channel protein"/>
    <property type="match status" value="1"/>
</dbReference>
<reference evidence="20" key="1">
    <citation type="submission" date="2021-02" db="EMBL/GenBank/DDBJ databases">
        <authorList>
            <person name="Nowell W R."/>
        </authorList>
    </citation>
    <scope>NUCLEOTIDE SEQUENCE</scope>
</reference>
<feature type="transmembrane region" description="Helical" evidence="18">
    <location>
        <begin position="616"/>
        <end position="640"/>
    </location>
</feature>
<feature type="transmembrane region" description="Helical" evidence="18">
    <location>
        <begin position="400"/>
        <end position="422"/>
    </location>
</feature>
<feature type="transmembrane region" description="Helical" evidence="18">
    <location>
        <begin position="1107"/>
        <end position="1129"/>
    </location>
</feature>
<dbReference type="GO" id="GO:0001518">
    <property type="term" value="C:voltage-gated sodium channel complex"/>
    <property type="evidence" value="ECO:0007669"/>
    <property type="project" value="TreeGrafter"/>
</dbReference>
<feature type="region of interest" description="Disordered" evidence="17">
    <location>
        <begin position="29"/>
        <end position="66"/>
    </location>
</feature>
<dbReference type="FunFam" id="1.20.120.350:FF:000036">
    <property type="entry name" value="Voltage-dependent sodium channel SCN10A"/>
    <property type="match status" value="1"/>
</dbReference>
<dbReference type="InterPro" id="IPR005821">
    <property type="entry name" value="Ion_trans_dom"/>
</dbReference>
<dbReference type="CDD" id="cd13433">
    <property type="entry name" value="Na_channel_gate"/>
    <property type="match status" value="1"/>
</dbReference>
<dbReference type="GO" id="GO:0019228">
    <property type="term" value="P:neuronal action potential"/>
    <property type="evidence" value="ECO:0007669"/>
    <property type="project" value="TreeGrafter"/>
</dbReference>
<keyword evidence="14" id="KW-0739">Sodium transport</keyword>
<evidence type="ECO:0000256" key="18">
    <source>
        <dbReference type="SAM" id="Phobius"/>
    </source>
</evidence>
<dbReference type="InterPro" id="IPR043203">
    <property type="entry name" value="VGCC_Ca_Na"/>
</dbReference>
<comment type="caution">
    <text evidence="20">The sequence shown here is derived from an EMBL/GenBank/DDBJ whole genome shotgun (WGS) entry which is preliminary data.</text>
</comment>
<keyword evidence="4" id="KW-1003">Cell membrane</keyword>
<keyword evidence="9" id="KW-0915">Sodium</keyword>
<dbReference type="PANTHER" id="PTHR10037:SF288">
    <property type="entry name" value="SODIUM CHANNEL PROTEIN PARA"/>
    <property type="match status" value="1"/>
</dbReference>
<feature type="transmembrane region" description="Helical" evidence="18">
    <location>
        <begin position="1141"/>
        <end position="1170"/>
    </location>
</feature>
<keyword evidence="2" id="KW-0813">Transport</keyword>
<dbReference type="InterPro" id="IPR044564">
    <property type="entry name" value="Na_chnl_inactivation_gate"/>
</dbReference>
<dbReference type="GO" id="GO:0005248">
    <property type="term" value="F:voltage-gated sodium channel activity"/>
    <property type="evidence" value="ECO:0007669"/>
    <property type="project" value="TreeGrafter"/>
</dbReference>
<keyword evidence="12" id="KW-1015">Disulfide bond</keyword>
<protein>
    <recommendedName>
        <fullName evidence="19">Ion transport domain-containing protein</fullName>
    </recommendedName>
</protein>
<evidence type="ECO:0000313" key="21">
    <source>
        <dbReference type="Proteomes" id="UP000663824"/>
    </source>
</evidence>
<dbReference type="Gene3D" id="1.20.120.350">
    <property type="entry name" value="Voltage-gated potassium channels. Chain C"/>
    <property type="match status" value="4"/>
</dbReference>
<evidence type="ECO:0000256" key="11">
    <source>
        <dbReference type="ARBA" id="ARBA00023136"/>
    </source>
</evidence>
<keyword evidence="16" id="KW-0175">Coiled coil</keyword>
<feature type="region of interest" description="Disordered" evidence="17">
    <location>
        <begin position="1399"/>
        <end position="1422"/>
    </location>
</feature>
<keyword evidence="6" id="KW-0677">Repeat</keyword>
<organism evidence="20 21">
    <name type="scientific">Rotaria magnacalcarata</name>
    <dbReference type="NCBI Taxonomy" id="392030"/>
    <lineage>
        <taxon>Eukaryota</taxon>
        <taxon>Metazoa</taxon>
        <taxon>Spiralia</taxon>
        <taxon>Gnathifera</taxon>
        <taxon>Rotifera</taxon>
        <taxon>Eurotatoria</taxon>
        <taxon>Bdelloidea</taxon>
        <taxon>Philodinida</taxon>
        <taxon>Philodinidae</taxon>
        <taxon>Rotaria</taxon>
    </lineage>
</organism>
<keyword evidence="15" id="KW-0407">Ion channel</keyword>
<dbReference type="PANTHER" id="PTHR10037">
    <property type="entry name" value="VOLTAGE-GATED CATION CHANNEL CALCIUM AND SODIUM"/>
    <property type="match status" value="1"/>
</dbReference>
<gene>
    <name evidence="20" type="ORF">MBJ925_LOCUS23510</name>
</gene>
<feature type="domain" description="Ion transport" evidence="19">
    <location>
        <begin position="143"/>
        <end position="432"/>
    </location>
</feature>
<feature type="transmembrane region" description="Helical" evidence="18">
    <location>
        <begin position="886"/>
        <end position="909"/>
    </location>
</feature>
<dbReference type="Gene3D" id="1.10.238.10">
    <property type="entry name" value="EF-hand"/>
    <property type="match status" value="1"/>
</dbReference>
<feature type="transmembrane region" description="Helical" evidence="18">
    <location>
        <begin position="689"/>
        <end position="708"/>
    </location>
</feature>
<dbReference type="EMBL" id="CAJNRE010012093">
    <property type="protein sequence ID" value="CAF2107270.1"/>
    <property type="molecule type" value="Genomic_DNA"/>
</dbReference>
<evidence type="ECO:0000256" key="15">
    <source>
        <dbReference type="ARBA" id="ARBA00023303"/>
    </source>
</evidence>
<feature type="transmembrane region" description="Helical" evidence="18">
    <location>
        <begin position="1191"/>
        <end position="1219"/>
    </location>
</feature>
<evidence type="ECO:0000256" key="12">
    <source>
        <dbReference type="ARBA" id="ARBA00023157"/>
    </source>
</evidence>
<evidence type="ECO:0000313" key="20">
    <source>
        <dbReference type="EMBL" id="CAF2107270.1"/>
    </source>
</evidence>
<dbReference type="Proteomes" id="UP000663824">
    <property type="component" value="Unassembled WGS sequence"/>
</dbReference>
<evidence type="ECO:0000256" key="16">
    <source>
        <dbReference type="SAM" id="Coils"/>
    </source>
</evidence>
<feature type="transmembrane region" description="Helical" evidence="18">
    <location>
        <begin position="855"/>
        <end position="874"/>
    </location>
</feature>
<evidence type="ECO:0000256" key="5">
    <source>
        <dbReference type="ARBA" id="ARBA00022692"/>
    </source>
</evidence>
<dbReference type="Gene3D" id="1.10.287.70">
    <property type="match status" value="2"/>
</dbReference>
<evidence type="ECO:0000256" key="4">
    <source>
        <dbReference type="ARBA" id="ARBA00022475"/>
    </source>
</evidence>
<dbReference type="FunFam" id="1.20.120.350:FF:000019">
    <property type="entry name" value="Sodium channel protein"/>
    <property type="match status" value="1"/>
</dbReference>
<feature type="transmembrane region" description="Helical" evidence="18">
    <location>
        <begin position="144"/>
        <end position="163"/>
    </location>
</feature>
<proteinExistence type="predicted"/>
<dbReference type="SUPFAM" id="SSF81324">
    <property type="entry name" value="Voltage-gated potassium channels"/>
    <property type="match status" value="4"/>
</dbReference>
<feature type="transmembrane region" description="Helical" evidence="18">
    <location>
        <begin position="239"/>
        <end position="258"/>
    </location>
</feature>
<evidence type="ECO:0000256" key="14">
    <source>
        <dbReference type="ARBA" id="ARBA00023201"/>
    </source>
</evidence>
<feature type="compositionally biased region" description="Polar residues" evidence="17">
    <location>
        <begin position="1413"/>
        <end position="1422"/>
    </location>
</feature>
<evidence type="ECO:0000256" key="1">
    <source>
        <dbReference type="ARBA" id="ARBA00004651"/>
    </source>
</evidence>
<evidence type="ECO:0000256" key="6">
    <source>
        <dbReference type="ARBA" id="ARBA00022737"/>
    </source>
</evidence>
<dbReference type="InterPro" id="IPR027359">
    <property type="entry name" value="Volt_channel_dom_sf"/>
</dbReference>
<feature type="coiled-coil region" evidence="16">
    <location>
        <begin position="428"/>
        <end position="462"/>
    </location>
</feature>
<comment type="subcellular location">
    <subcellularLocation>
        <location evidence="1">Cell membrane</location>
        <topology evidence="1">Multi-pass membrane protein</topology>
    </subcellularLocation>
</comment>
<feature type="domain" description="Ion transport" evidence="19">
    <location>
        <begin position="1074"/>
        <end position="1307"/>
    </location>
</feature>
<feature type="transmembrane region" description="Helical" evidence="18">
    <location>
        <begin position="1289"/>
        <end position="1310"/>
    </location>
</feature>
<evidence type="ECO:0000256" key="2">
    <source>
        <dbReference type="ARBA" id="ARBA00022448"/>
    </source>
</evidence>
<keyword evidence="13" id="KW-0325">Glycoprotein</keyword>
<name>A0A816UEL2_9BILA</name>
<feature type="transmembrane region" description="Helical" evidence="18">
    <location>
        <begin position="1077"/>
        <end position="1095"/>
    </location>
</feature>